<protein>
    <submittedName>
        <fullName evidence="1">Uncharacterized protein</fullName>
    </submittedName>
</protein>
<proteinExistence type="predicted"/>
<sequence length="40" mass="5057">MSRRVWCVQLLPYIKIYQCIELNKYFCKHLYPLNNWTHLK</sequence>
<reference evidence="1" key="1">
    <citation type="journal article" date="2021" name="Proc. Natl. Acad. Sci. U.S.A.">
        <title>A Catalog of Tens of Thousands of Viruses from Human Metagenomes Reveals Hidden Associations with Chronic Diseases.</title>
        <authorList>
            <person name="Tisza M.J."/>
            <person name="Buck C.B."/>
        </authorList>
    </citation>
    <scope>NUCLEOTIDE SEQUENCE</scope>
    <source>
        <strain evidence="1">CtMVT27</strain>
    </source>
</reference>
<name>A0A8S5M2S4_9CAUD</name>
<accession>A0A8S5M2S4</accession>
<organism evidence="1">
    <name type="scientific">Caudovirales sp. ctMVT27</name>
    <dbReference type="NCBI Taxonomy" id="2826771"/>
    <lineage>
        <taxon>Viruses</taxon>
        <taxon>Duplodnaviria</taxon>
        <taxon>Heunggongvirae</taxon>
        <taxon>Uroviricota</taxon>
        <taxon>Caudoviricetes</taxon>
    </lineage>
</organism>
<dbReference type="EMBL" id="BK014801">
    <property type="protein sequence ID" value="DAD76448.1"/>
    <property type="molecule type" value="Genomic_DNA"/>
</dbReference>
<evidence type="ECO:0000313" key="1">
    <source>
        <dbReference type="EMBL" id="DAD76448.1"/>
    </source>
</evidence>